<dbReference type="GO" id="GO:0008270">
    <property type="term" value="F:zinc ion binding"/>
    <property type="evidence" value="ECO:0007669"/>
    <property type="project" value="UniProtKB-KW"/>
</dbReference>
<evidence type="ECO:0000256" key="3">
    <source>
        <dbReference type="ARBA" id="ARBA00022771"/>
    </source>
</evidence>
<evidence type="ECO:0000256" key="4">
    <source>
        <dbReference type="ARBA" id="ARBA00022833"/>
    </source>
</evidence>
<evidence type="ECO:0000256" key="5">
    <source>
        <dbReference type="ARBA" id="ARBA00023242"/>
    </source>
</evidence>
<evidence type="ECO:0000256" key="1">
    <source>
        <dbReference type="ARBA" id="ARBA00004123"/>
    </source>
</evidence>
<evidence type="ECO:0000259" key="8">
    <source>
        <dbReference type="PROSITE" id="PS50158"/>
    </source>
</evidence>
<feature type="domain" description="CCHC-type" evidence="8">
    <location>
        <begin position="183"/>
        <end position="197"/>
    </location>
</feature>
<dbReference type="InterPro" id="IPR001878">
    <property type="entry name" value="Znf_CCHC"/>
</dbReference>
<dbReference type="EMBL" id="NPIC01000003">
    <property type="protein sequence ID" value="RDL37609.1"/>
    <property type="molecule type" value="Genomic_DNA"/>
</dbReference>
<feature type="region of interest" description="Disordered" evidence="7">
    <location>
        <begin position="360"/>
        <end position="462"/>
    </location>
</feature>
<dbReference type="SMART" id="SM00343">
    <property type="entry name" value="ZnF_C2HC"/>
    <property type="match status" value="1"/>
</dbReference>
<dbReference type="GO" id="GO:0061630">
    <property type="term" value="F:ubiquitin protein ligase activity"/>
    <property type="evidence" value="ECO:0007669"/>
    <property type="project" value="InterPro"/>
</dbReference>
<gene>
    <name evidence="10" type="ORF">BP5553_05042</name>
</gene>
<dbReference type="PROSITE" id="PS50158">
    <property type="entry name" value="ZF_CCHC"/>
    <property type="match status" value="1"/>
</dbReference>
<dbReference type="GO" id="GO:0005634">
    <property type="term" value="C:nucleus"/>
    <property type="evidence" value="ECO:0007669"/>
    <property type="project" value="UniProtKB-SubCell"/>
</dbReference>
<dbReference type="PANTHER" id="PTHR15439">
    <property type="entry name" value="RETINOBLASTOMA-BINDING PROTEIN 6"/>
    <property type="match status" value="1"/>
</dbReference>
<accession>A0A370TQ06</accession>
<dbReference type="InterPro" id="IPR014891">
    <property type="entry name" value="DWNN_domain"/>
</dbReference>
<dbReference type="GO" id="GO:0006511">
    <property type="term" value="P:ubiquitin-dependent protein catabolic process"/>
    <property type="evidence" value="ECO:0007669"/>
    <property type="project" value="TreeGrafter"/>
</dbReference>
<evidence type="ECO:0000259" key="9">
    <source>
        <dbReference type="PROSITE" id="PS51282"/>
    </source>
</evidence>
<dbReference type="GO" id="GO:0003676">
    <property type="term" value="F:nucleic acid binding"/>
    <property type="evidence" value="ECO:0007669"/>
    <property type="project" value="InterPro"/>
</dbReference>
<dbReference type="FunFam" id="4.10.60.10:FF:000005">
    <property type="entry name" value="E3 ubiquitin-protein ligase RBBP6"/>
    <property type="match status" value="1"/>
</dbReference>
<dbReference type="SMART" id="SM01180">
    <property type="entry name" value="DWNN"/>
    <property type="match status" value="1"/>
</dbReference>
<dbReference type="Pfam" id="PF08783">
    <property type="entry name" value="DWNN"/>
    <property type="match status" value="1"/>
</dbReference>
<reference evidence="10 11" key="1">
    <citation type="journal article" date="2018" name="IMA Fungus">
        <title>IMA Genome-F 9: Draft genome sequence of Annulohypoxylon stygium, Aspergillus mulundensis, Berkeleyomyces basicola (syn. Thielaviopsis basicola), Ceratocystis smalleyi, two Cercospora beticola strains, Coleophoma cylindrospora, Fusarium fracticaudum, Phialophora cf. hyalina, and Morchella septimelata.</title>
        <authorList>
            <person name="Wingfield B.D."/>
            <person name="Bills G.F."/>
            <person name="Dong Y."/>
            <person name="Huang W."/>
            <person name="Nel W.J."/>
            <person name="Swalarsk-Parry B.S."/>
            <person name="Vaghefi N."/>
            <person name="Wilken P.M."/>
            <person name="An Z."/>
            <person name="de Beer Z.W."/>
            <person name="De Vos L."/>
            <person name="Chen L."/>
            <person name="Duong T.A."/>
            <person name="Gao Y."/>
            <person name="Hammerbacher A."/>
            <person name="Kikkert J.R."/>
            <person name="Li Y."/>
            <person name="Li H."/>
            <person name="Li K."/>
            <person name="Li Q."/>
            <person name="Liu X."/>
            <person name="Ma X."/>
            <person name="Naidoo K."/>
            <person name="Pethybridge S.J."/>
            <person name="Sun J."/>
            <person name="Steenkamp E.T."/>
            <person name="van der Nest M.A."/>
            <person name="van Wyk S."/>
            <person name="Wingfield M.J."/>
            <person name="Xiong C."/>
            <person name="Yue Q."/>
            <person name="Zhang X."/>
        </authorList>
    </citation>
    <scope>NUCLEOTIDE SEQUENCE [LARGE SCALE GENOMIC DNA]</scope>
    <source>
        <strain evidence="10 11">BP 5553</strain>
    </source>
</reference>
<feature type="compositionally biased region" description="Basic and acidic residues" evidence="7">
    <location>
        <begin position="360"/>
        <end position="371"/>
    </location>
</feature>
<evidence type="ECO:0000313" key="11">
    <source>
        <dbReference type="Proteomes" id="UP000254866"/>
    </source>
</evidence>
<feature type="compositionally biased region" description="Low complexity" evidence="7">
    <location>
        <begin position="446"/>
        <end position="462"/>
    </location>
</feature>
<dbReference type="Gene3D" id="3.10.20.90">
    <property type="entry name" value="Phosphatidylinositol 3-kinase Catalytic Subunit, Chain A, domain 1"/>
    <property type="match status" value="1"/>
</dbReference>
<dbReference type="InterPro" id="IPR025829">
    <property type="entry name" value="Zn_knuckle_CX2CX3GHX4C"/>
</dbReference>
<organism evidence="10 11">
    <name type="scientific">Venustampulla echinocandica</name>
    <dbReference type="NCBI Taxonomy" id="2656787"/>
    <lineage>
        <taxon>Eukaryota</taxon>
        <taxon>Fungi</taxon>
        <taxon>Dikarya</taxon>
        <taxon>Ascomycota</taxon>
        <taxon>Pezizomycotina</taxon>
        <taxon>Leotiomycetes</taxon>
        <taxon>Helotiales</taxon>
        <taxon>Pleuroascaceae</taxon>
        <taxon>Venustampulla</taxon>
    </lineage>
</organism>
<dbReference type="InterPro" id="IPR013083">
    <property type="entry name" value="Znf_RING/FYVE/PHD"/>
</dbReference>
<evidence type="ECO:0000256" key="2">
    <source>
        <dbReference type="ARBA" id="ARBA00022723"/>
    </source>
</evidence>
<dbReference type="GO" id="GO:0006397">
    <property type="term" value="P:mRNA processing"/>
    <property type="evidence" value="ECO:0007669"/>
    <property type="project" value="InterPro"/>
</dbReference>
<keyword evidence="5" id="KW-0539">Nucleus</keyword>
<dbReference type="Proteomes" id="UP000254866">
    <property type="component" value="Unassembled WGS sequence"/>
</dbReference>
<sequence length="613" mass="67098">MTSSVFFKFKSQKEPSRVEFDGTGISVFELKRDIIIKSGLGDGTDFDLAIYNEDGKEEYDDDTTIIPRSTLVIARRLPPMKPGAGRAARYMSGNMPVKAKNSKNASRKEPTIAAKPAAAAVSVQMNSAMTEEERMAAMFQAQSEQWSAQQEEMSHQTPVFRPGAKKGQQANVPDHDPPVGYVCYRCGEKGHWIQVCPTNDDPNFDNKPRVKRTTGIPRSFLKTVEKPAALSNDGTDDAKLPSGVMVNAEGEFVIAEPDKASWEQFQAKTKSSAAAQKAAAAGDKELQDRGLECSIDKRIFIDPMKTPCCEKTYCNECITNALIESDFTCPGCQTDGVLIDDLKPDGETSAKIKEYLDEKNAAKRAQEKERSQSPSVKPEPAPAVEQASKVKSPSPMPPVKEKSPAKSPPVANTTPNPERAPVKQDTTAPKKRPAEELLENPKIPKAPKAMQQQEAQKQAMYQQQAMMNGMGGMPGFPGMPFDMMPQFNGANNFGPNANMNMNPMMNNFPMPMMPMNMPYGGFPNMNPMNMFPNGFGAMPNGMMNGNMGGPGAPVNGNNGVGPGAASGFPNQQMTVFAEPLPNEEDNAYFRKPVNPHRHQGRQRRARPSDYREL</sequence>
<dbReference type="PANTHER" id="PTHR15439:SF0">
    <property type="entry name" value="CELL DIVISION CYCLE AND APOPTOSIS REGULATOR PROTEIN 1-RELATED"/>
    <property type="match status" value="1"/>
</dbReference>
<comment type="subcellular location">
    <subcellularLocation>
        <location evidence="1">Nucleus</location>
    </subcellularLocation>
</comment>
<dbReference type="SUPFAM" id="SSF57756">
    <property type="entry name" value="Retrovirus zinc finger-like domains"/>
    <property type="match status" value="1"/>
</dbReference>
<dbReference type="Gene3D" id="4.10.60.10">
    <property type="entry name" value="Zinc finger, CCHC-type"/>
    <property type="match status" value="1"/>
</dbReference>
<evidence type="ECO:0000313" key="10">
    <source>
        <dbReference type="EMBL" id="RDL37609.1"/>
    </source>
</evidence>
<evidence type="ECO:0000256" key="6">
    <source>
        <dbReference type="PROSITE-ProRule" id="PRU00047"/>
    </source>
</evidence>
<dbReference type="Gene3D" id="3.30.40.10">
    <property type="entry name" value="Zinc/RING finger domain, C3HC4 (zinc finger)"/>
    <property type="match status" value="1"/>
</dbReference>
<dbReference type="GO" id="GO:0016567">
    <property type="term" value="P:protein ubiquitination"/>
    <property type="evidence" value="ECO:0007669"/>
    <property type="project" value="InterPro"/>
</dbReference>
<feature type="domain" description="DWNN" evidence="9">
    <location>
        <begin position="5"/>
        <end position="78"/>
    </location>
</feature>
<evidence type="ECO:0008006" key="12">
    <source>
        <dbReference type="Google" id="ProtNLM"/>
    </source>
</evidence>
<comment type="caution">
    <text evidence="10">The sequence shown here is derived from an EMBL/GenBank/DDBJ whole genome shotgun (WGS) entry which is preliminary data.</text>
</comment>
<dbReference type="STRING" id="2656787.A0A370TQ06"/>
<proteinExistence type="predicted"/>
<feature type="compositionally biased region" description="Basic residues" evidence="7">
    <location>
        <begin position="593"/>
        <end position="605"/>
    </location>
</feature>
<dbReference type="OrthoDB" id="106784at2759"/>
<keyword evidence="2" id="KW-0479">Metal-binding</keyword>
<feature type="region of interest" description="Disordered" evidence="7">
    <location>
        <begin position="580"/>
        <end position="613"/>
    </location>
</feature>
<name>A0A370TQ06_9HELO</name>
<dbReference type="CDD" id="cd16620">
    <property type="entry name" value="vRING-HC-C4C4_RBBP6"/>
    <property type="match status" value="1"/>
</dbReference>
<dbReference type="SUPFAM" id="SSF57850">
    <property type="entry name" value="RING/U-box"/>
    <property type="match status" value="1"/>
</dbReference>
<keyword evidence="11" id="KW-1185">Reference proteome</keyword>
<dbReference type="Pfam" id="PF13696">
    <property type="entry name" value="zf-CCHC_2"/>
    <property type="match status" value="1"/>
</dbReference>
<dbReference type="GeneID" id="43597891"/>
<keyword evidence="4" id="KW-0862">Zinc</keyword>
<dbReference type="RefSeq" id="XP_031870265.1">
    <property type="nucleotide sequence ID" value="XM_032013665.1"/>
</dbReference>
<protein>
    <recommendedName>
        <fullName evidence="12">DWNN-domain-containing protein</fullName>
    </recommendedName>
</protein>
<dbReference type="InterPro" id="IPR036875">
    <property type="entry name" value="Znf_CCHC_sf"/>
</dbReference>
<evidence type="ECO:0000256" key="7">
    <source>
        <dbReference type="SAM" id="MobiDB-lite"/>
    </source>
</evidence>
<keyword evidence="3 6" id="KW-0863">Zinc-finger</keyword>
<dbReference type="AlphaFoldDB" id="A0A370TQ06"/>
<dbReference type="PROSITE" id="PS51282">
    <property type="entry name" value="DWNN"/>
    <property type="match status" value="1"/>
</dbReference>
<dbReference type="InterPro" id="IPR033489">
    <property type="entry name" value="RBBP6"/>
</dbReference>